<dbReference type="AlphaFoldDB" id="A0A7N4P7F0"/>
<protein>
    <recommendedName>
        <fullName evidence="2">CASTOR1 N-terminal domain-containing protein</fullName>
    </recommendedName>
</protein>
<dbReference type="GO" id="GO:1904262">
    <property type="term" value="P:negative regulation of TORC1 signaling"/>
    <property type="evidence" value="ECO:0007669"/>
    <property type="project" value="TreeGrafter"/>
</dbReference>
<dbReference type="InterPro" id="IPR040778">
    <property type="entry name" value="CASTOR1_N"/>
</dbReference>
<keyword evidence="4" id="KW-1185">Reference proteome</keyword>
<feature type="domain" description="CASTOR1 N-terminal" evidence="2">
    <location>
        <begin position="9"/>
        <end position="62"/>
    </location>
</feature>
<reference evidence="3" key="3">
    <citation type="submission" date="2025-09" db="UniProtKB">
        <authorList>
            <consortium name="Ensembl"/>
        </authorList>
    </citation>
    <scope>IDENTIFICATION</scope>
</reference>
<dbReference type="InParanoid" id="A0A7N4P7F0"/>
<dbReference type="PANTHER" id="PTHR31131">
    <property type="entry name" value="CHROMOSOME 1, WHOLE GENOME SHOTGUN SEQUENCE"/>
    <property type="match status" value="1"/>
</dbReference>
<dbReference type="Ensembl" id="ENSSHAT00000039798.1">
    <property type="protein sequence ID" value="ENSSHAP00000033356.1"/>
    <property type="gene ID" value="ENSSHAG00000022331.1"/>
</dbReference>
<dbReference type="PANTHER" id="PTHR31131:SF3">
    <property type="entry name" value="CYTOSOLIC ARGININE SENSOR FOR MTORC1 SUBUNIT 1"/>
    <property type="match status" value="1"/>
</dbReference>
<proteinExistence type="predicted"/>
<sequence length="124" mass="13920">MELHILEHRVRVLSIARPGLWLYTHPLVKLLFLRQRSRCKFFSLTETPEDYTLMLDEEGYKGMGFCYLLPYSPQSPSPPPGMPRQTPSSVCLTGGEGLGRVEKDGGSEMIPSCPAYSGNTLDRD</sequence>
<organism evidence="3 4">
    <name type="scientific">Sarcophilus harrisii</name>
    <name type="common">Tasmanian devil</name>
    <name type="synonym">Sarcophilus laniarius</name>
    <dbReference type="NCBI Taxonomy" id="9305"/>
    <lineage>
        <taxon>Eukaryota</taxon>
        <taxon>Metazoa</taxon>
        <taxon>Chordata</taxon>
        <taxon>Craniata</taxon>
        <taxon>Vertebrata</taxon>
        <taxon>Euteleostomi</taxon>
        <taxon>Mammalia</taxon>
        <taxon>Metatheria</taxon>
        <taxon>Dasyuromorphia</taxon>
        <taxon>Dasyuridae</taxon>
        <taxon>Sarcophilus</taxon>
    </lineage>
</organism>
<dbReference type="PRINTS" id="PR02078">
    <property type="entry name" value="GATSLIKEFMLY"/>
</dbReference>
<feature type="region of interest" description="Disordered" evidence="1">
    <location>
        <begin position="74"/>
        <end position="124"/>
    </location>
</feature>
<evidence type="ECO:0000256" key="1">
    <source>
        <dbReference type="SAM" id="MobiDB-lite"/>
    </source>
</evidence>
<dbReference type="Pfam" id="PF18700">
    <property type="entry name" value="Castor1_N"/>
    <property type="match status" value="1"/>
</dbReference>
<dbReference type="InterPro" id="IPR051719">
    <property type="entry name" value="CASTOR_mTORC1"/>
</dbReference>
<accession>A0A7N4P7F0</accession>
<name>A0A7N4P7F0_SARHA</name>
<evidence type="ECO:0000259" key="2">
    <source>
        <dbReference type="Pfam" id="PF18700"/>
    </source>
</evidence>
<dbReference type="GO" id="GO:0034618">
    <property type="term" value="F:arginine binding"/>
    <property type="evidence" value="ECO:0007669"/>
    <property type="project" value="TreeGrafter"/>
</dbReference>
<evidence type="ECO:0000313" key="3">
    <source>
        <dbReference type="Ensembl" id="ENSSHAP00000033356.1"/>
    </source>
</evidence>
<evidence type="ECO:0000313" key="4">
    <source>
        <dbReference type="Proteomes" id="UP000007648"/>
    </source>
</evidence>
<reference evidence="3 4" key="1">
    <citation type="journal article" date="2011" name="Proc. Natl. Acad. Sci. U.S.A.">
        <title>Genetic diversity and population structure of the endangered marsupial Sarcophilus harrisii (Tasmanian devil).</title>
        <authorList>
            <person name="Miller W."/>
            <person name="Hayes V.M."/>
            <person name="Ratan A."/>
            <person name="Petersen D.C."/>
            <person name="Wittekindt N.E."/>
            <person name="Miller J."/>
            <person name="Walenz B."/>
            <person name="Knight J."/>
            <person name="Qi J."/>
            <person name="Zhao F."/>
            <person name="Wang Q."/>
            <person name="Bedoya-Reina O.C."/>
            <person name="Katiyar N."/>
            <person name="Tomsho L.P."/>
            <person name="Kasson L.M."/>
            <person name="Hardie R.A."/>
            <person name="Woodbridge P."/>
            <person name="Tindall E.A."/>
            <person name="Bertelsen M.F."/>
            <person name="Dixon D."/>
            <person name="Pyecroft S."/>
            <person name="Helgen K.M."/>
            <person name="Lesk A.M."/>
            <person name="Pringle T.H."/>
            <person name="Patterson N."/>
            <person name="Zhang Y."/>
            <person name="Kreiss A."/>
            <person name="Woods G.M."/>
            <person name="Jones M.E."/>
            <person name="Schuster S.C."/>
        </authorList>
    </citation>
    <scope>NUCLEOTIDE SEQUENCE [LARGE SCALE GENOMIC DNA]</scope>
</reference>
<dbReference type="InterPro" id="IPR026249">
    <property type="entry name" value="CASTOR_fam"/>
</dbReference>
<dbReference type="Proteomes" id="UP000007648">
    <property type="component" value="Unassembled WGS sequence"/>
</dbReference>
<dbReference type="GeneTree" id="ENSGT00390000006208"/>
<reference evidence="3" key="2">
    <citation type="submission" date="2025-08" db="UniProtKB">
        <authorList>
            <consortium name="Ensembl"/>
        </authorList>
    </citation>
    <scope>IDENTIFICATION</scope>
</reference>